<reference evidence="3 4" key="1">
    <citation type="journal article" date="2014" name="Genome Announc.">
        <title>Genome Sequence and Methylome of Soil Bacterium Gemmatirosa kalamazoonensis KBS708T, a Member of the Rarely Cultivated Gemmatimonadetes Phylum.</title>
        <authorList>
            <person name="Debruyn J.M."/>
            <person name="Radosevich M."/>
            <person name="Wommack K.E."/>
            <person name="Polson S.W."/>
            <person name="Hauser L.J."/>
            <person name="Fawaz M.N."/>
            <person name="Korlach J."/>
            <person name="Tsai Y.C."/>
        </authorList>
    </citation>
    <scope>NUCLEOTIDE SEQUENCE [LARGE SCALE GENOMIC DNA]</scope>
    <source>
        <strain evidence="3 4">KBS708</strain>
    </source>
</reference>
<keyword evidence="2" id="KW-0472">Membrane</keyword>
<dbReference type="GO" id="GO:0005886">
    <property type="term" value="C:plasma membrane"/>
    <property type="evidence" value="ECO:0007669"/>
    <property type="project" value="TreeGrafter"/>
</dbReference>
<evidence type="ECO:0000256" key="2">
    <source>
        <dbReference type="SAM" id="Phobius"/>
    </source>
</evidence>
<dbReference type="KEGG" id="gba:J421_0857"/>
<gene>
    <name evidence="3" type="ORF">J421_0857</name>
</gene>
<proteinExistence type="predicted"/>
<dbReference type="PANTHER" id="PTHR32309:SF13">
    <property type="entry name" value="FERRIC ENTEROBACTIN TRANSPORT PROTEIN FEPE"/>
    <property type="match status" value="1"/>
</dbReference>
<keyword evidence="2" id="KW-0812">Transmembrane</keyword>
<organism evidence="3 4">
    <name type="scientific">Gemmatirosa kalamazoonensis</name>
    <dbReference type="NCBI Taxonomy" id="861299"/>
    <lineage>
        <taxon>Bacteria</taxon>
        <taxon>Pseudomonadati</taxon>
        <taxon>Gemmatimonadota</taxon>
        <taxon>Gemmatimonadia</taxon>
        <taxon>Gemmatimonadales</taxon>
        <taxon>Gemmatimonadaceae</taxon>
        <taxon>Gemmatirosa</taxon>
    </lineage>
</organism>
<dbReference type="STRING" id="861299.J421_0857"/>
<dbReference type="AlphaFoldDB" id="W0RBB8"/>
<dbReference type="PATRIC" id="fig|861299.3.peg.871"/>
<dbReference type="eggNOG" id="COG3206">
    <property type="taxonomic scope" value="Bacteria"/>
</dbReference>
<dbReference type="PANTHER" id="PTHR32309">
    <property type="entry name" value="TYROSINE-PROTEIN KINASE"/>
    <property type="match status" value="1"/>
</dbReference>
<dbReference type="InterPro" id="IPR050445">
    <property type="entry name" value="Bact_polysacc_biosynth/exp"/>
</dbReference>
<name>W0RBB8_9BACT</name>
<keyword evidence="4" id="KW-1185">Reference proteome</keyword>
<evidence type="ECO:0000313" key="3">
    <source>
        <dbReference type="EMBL" id="AHG88394.1"/>
    </source>
</evidence>
<dbReference type="RefSeq" id="WP_025409934.1">
    <property type="nucleotide sequence ID" value="NZ_CP007128.1"/>
</dbReference>
<dbReference type="EMBL" id="CP007128">
    <property type="protein sequence ID" value="AHG88394.1"/>
    <property type="molecule type" value="Genomic_DNA"/>
</dbReference>
<evidence type="ECO:0000256" key="1">
    <source>
        <dbReference type="SAM" id="MobiDB-lite"/>
    </source>
</evidence>
<dbReference type="InParanoid" id="W0RBB8"/>
<dbReference type="Proteomes" id="UP000019151">
    <property type="component" value="Chromosome"/>
</dbReference>
<keyword evidence="2" id="KW-1133">Transmembrane helix</keyword>
<feature type="compositionally biased region" description="Pro residues" evidence="1">
    <location>
        <begin position="19"/>
        <end position="30"/>
    </location>
</feature>
<evidence type="ECO:0000313" key="4">
    <source>
        <dbReference type="Proteomes" id="UP000019151"/>
    </source>
</evidence>
<sequence>MTPSERASLGAAPVRYTPPALPPRQAPPDPDALGPYLDALRRRWRLLAVVPAALALVAGALSMMRPRLYAAHAAFLASEPSPGSSALGSLGAVASQLGIPALAAAASGSASLSAQFYGDLLTSNALLHEAVVTRYDASAPGEHGGRAFRGTLLDYLDPGGKTETDRELEAMRGLAKKILTVTVDRPTGVVRLEVRTRNRQLSALLARRLLDLVNEFNLRRRQTQAGAEREFDARRAGAALDTLRAAESALAEFRTGNIDFSRSPRLAARETELERRVSLAQQIYTTIAQRYEVASIEAVRNTPVVTVLDAPEGLVEARPRHTAAIALGAFVVGLVAAAGVALVGERRRA</sequence>
<feature type="region of interest" description="Disordered" evidence="1">
    <location>
        <begin position="1"/>
        <end position="32"/>
    </location>
</feature>
<protein>
    <submittedName>
        <fullName evidence="3">Lipopolysaccharide biosynthesis protein</fullName>
    </submittedName>
</protein>
<accession>W0RBB8</accession>
<feature type="transmembrane region" description="Helical" evidence="2">
    <location>
        <begin position="323"/>
        <end position="343"/>
    </location>
</feature>
<dbReference type="GO" id="GO:0004713">
    <property type="term" value="F:protein tyrosine kinase activity"/>
    <property type="evidence" value="ECO:0007669"/>
    <property type="project" value="TreeGrafter"/>
</dbReference>
<feature type="transmembrane region" description="Helical" evidence="2">
    <location>
        <begin position="46"/>
        <end position="64"/>
    </location>
</feature>
<dbReference type="HOGENOM" id="CLU_794003_0_0_0"/>